<dbReference type="Gene3D" id="3.10.450.420">
    <property type="match status" value="1"/>
</dbReference>
<reference evidence="1 2" key="1">
    <citation type="submission" date="2018-10" db="EMBL/GenBank/DDBJ databases">
        <authorList>
            <person name="Zhang X."/>
        </authorList>
    </citation>
    <scope>NUCLEOTIDE SEQUENCE [LARGE SCALE GENOMIC DNA]</scope>
    <source>
        <strain evidence="1 2">SK-G1</strain>
    </source>
</reference>
<dbReference type="KEGG" id="bacg:D2962_01600"/>
<dbReference type="Pfam" id="PF16800">
    <property type="entry name" value="Endopep_inhib"/>
    <property type="match status" value="1"/>
</dbReference>
<keyword evidence="2" id="KW-1185">Reference proteome</keyword>
<dbReference type="Proteomes" id="UP000280960">
    <property type="component" value="Chromosome"/>
</dbReference>
<name>A0A3G2R2Z0_9FIRM</name>
<organism evidence="1 2">
    <name type="scientific">Biomaibacter acetigenes</name>
    <dbReference type="NCBI Taxonomy" id="2316383"/>
    <lineage>
        <taxon>Bacteria</taxon>
        <taxon>Bacillati</taxon>
        <taxon>Bacillota</taxon>
        <taxon>Clostridia</taxon>
        <taxon>Thermosediminibacterales</taxon>
        <taxon>Tepidanaerobacteraceae</taxon>
        <taxon>Biomaibacter</taxon>
    </lineage>
</organism>
<accession>A0A3G2R2Z0</accession>
<gene>
    <name evidence="1" type="ORF">D2962_01600</name>
</gene>
<proteinExistence type="predicted"/>
<protein>
    <recommendedName>
        <fullName evidence="3">DUF4878 domain-containing protein</fullName>
    </recommendedName>
</protein>
<dbReference type="EMBL" id="CP033169">
    <property type="protein sequence ID" value="AYO29478.1"/>
    <property type="molecule type" value="Genomic_DNA"/>
</dbReference>
<sequence>MDSEQKVIALLKKYFTSERARIIYETLGFETVNGMFYKELSDICGIFIWENAIIYDIKFNKNMARAVFLVPFESETGTHYKETVVEYIYLKDQGWRINSQIY</sequence>
<dbReference type="RefSeq" id="WP_122013904.1">
    <property type="nucleotide sequence ID" value="NZ_CP033169.1"/>
</dbReference>
<dbReference type="InterPro" id="IPR053749">
    <property type="entry name" value="TA_system-associated_sf"/>
</dbReference>
<dbReference type="AlphaFoldDB" id="A0A3G2R2Z0"/>
<dbReference type="InterPro" id="IPR031841">
    <property type="entry name" value="Endopep_inhib"/>
</dbReference>
<evidence type="ECO:0000313" key="1">
    <source>
        <dbReference type="EMBL" id="AYO29478.1"/>
    </source>
</evidence>
<evidence type="ECO:0008006" key="3">
    <source>
        <dbReference type="Google" id="ProtNLM"/>
    </source>
</evidence>
<evidence type="ECO:0000313" key="2">
    <source>
        <dbReference type="Proteomes" id="UP000280960"/>
    </source>
</evidence>